<dbReference type="EMBL" id="MPON01000001">
    <property type="protein sequence ID" value="OKA41801.1"/>
    <property type="molecule type" value="Genomic_DNA"/>
</dbReference>
<evidence type="ECO:0000313" key="1">
    <source>
        <dbReference type="EMBL" id="KLA25070.1"/>
    </source>
</evidence>
<protein>
    <submittedName>
        <fullName evidence="1">Uncharacterized protein</fullName>
    </submittedName>
</protein>
<dbReference type="EMBL" id="LJKA01000042">
    <property type="protein sequence ID" value="KZD34780.1"/>
    <property type="molecule type" value="Genomic_DNA"/>
</dbReference>
<evidence type="ECO:0000313" key="18">
    <source>
        <dbReference type="Proteomes" id="UP000223777"/>
    </source>
</evidence>
<dbReference type="Proteomes" id="UP000219743">
    <property type="component" value="Unassembled WGS sequence"/>
</dbReference>
<evidence type="ECO:0000313" key="15">
    <source>
        <dbReference type="Proteomes" id="UP000220032"/>
    </source>
</evidence>
<dbReference type="OMA" id="GDEDCTC"/>
<reference evidence="6 14" key="4">
    <citation type="submission" date="2017-09" db="EMBL/GenBank/DDBJ databases">
        <title>Large-scale bioinformatics analysis of Bacillus genomes uncovers conserved roles of natural products in bacterial physiology.</title>
        <authorList>
            <consortium name="Agbiome Team Llc"/>
            <person name="Bleich R.M."/>
            <person name="Kirk G.J."/>
            <person name="Santa Maria K.C."/>
            <person name="Allen S.E."/>
            <person name="Farag S."/>
            <person name="Shank E.A."/>
            <person name="Bowers A."/>
        </authorList>
    </citation>
    <scope>NUCLEOTIDE SEQUENCE [LARGE SCALE GENOMIC DNA]</scope>
    <source>
        <strain evidence="6 14">AFS024404</strain>
    </source>
</reference>
<evidence type="ECO:0000313" key="13">
    <source>
        <dbReference type="Proteomes" id="UP000186535"/>
    </source>
</evidence>
<evidence type="ECO:0000313" key="3">
    <source>
        <dbReference type="EMBL" id="OKA41801.1"/>
    </source>
</evidence>
<evidence type="ECO:0000313" key="9">
    <source>
        <dbReference type="EMBL" id="PFU46415.1"/>
    </source>
</evidence>
<dbReference type="EMBL" id="NTQT01000027">
    <property type="protein sequence ID" value="PFC71669.1"/>
    <property type="molecule type" value="Genomic_DNA"/>
</dbReference>
<dbReference type="EMBL" id="NTWE01000022">
    <property type="protein sequence ID" value="PEW01928.1"/>
    <property type="molecule type" value="Genomic_DNA"/>
</dbReference>
<dbReference type="Proteomes" id="UP000224076">
    <property type="component" value="Unassembled WGS sequence"/>
</dbReference>
<dbReference type="Proteomes" id="UP000220032">
    <property type="component" value="Unassembled WGS sequence"/>
</dbReference>
<evidence type="ECO:0000313" key="4">
    <source>
        <dbReference type="EMBL" id="PEW01928.1"/>
    </source>
</evidence>
<dbReference type="RefSeq" id="WP_000929285.1">
    <property type="nucleotide sequence ID" value="NZ_CP091444.1"/>
</dbReference>
<reference evidence="3 13" key="3">
    <citation type="submission" date="2016-11" db="EMBL/GenBank/DDBJ databases">
        <title>Identification of Bacillus cereus isolated from egg-white.</title>
        <authorList>
            <person name="Soni A."/>
            <person name="Oey I."/>
            <person name="Silcock P."/>
            <person name="Bremer P."/>
        </authorList>
    </citation>
    <scope>NUCLEOTIDE SEQUENCE [LARGE SCALE GENOMIC DNA]</scope>
    <source>
        <strain evidence="3 13">NZAS03</strain>
    </source>
</reference>
<dbReference type="EMBL" id="NTRR01000003">
    <property type="protein sequence ID" value="PFE19710.1"/>
    <property type="molecule type" value="Genomic_DNA"/>
</dbReference>
<reference evidence="1 11" key="1">
    <citation type="submission" date="2015-04" db="EMBL/GenBank/DDBJ databases">
        <title>Draft Genome Sequences of Eight Spore-Forming Food Isolates of Bacillus cereus Genome sequencing.</title>
        <authorList>
            <person name="Krawcyk A.O."/>
            <person name="de Jong A."/>
            <person name="Eijlander R.T."/>
            <person name="Berendsen E.M."/>
            <person name="Holsappel S."/>
            <person name="Wells-Bennik M."/>
            <person name="Kuipers O.P."/>
        </authorList>
    </citation>
    <scope>NUCLEOTIDE SEQUENCE [LARGE SCALE GENOMIC DNA]</scope>
    <source>
        <strain evidence="1 11">B4077</strain>
    </source>
</reference>
<evidence type="ECO:0000313" key="16">
    <source>
        <dbReference type="Proteomes" id="UP000220226"/>
    </source>
</evidence>
<dbReference type="EMBL" id="NTRC01000018">
    <property type="protein sequence ID" value="PFD19083.1"/>
    <property type="molecule type" value="Genomic_DNA"/>
</dbReference>
<dbReference type="AlphaFoldDB" id="A0A063CJK7"/>
<dbReference type="Proteomes" id="UP000223777">
    <property type="component" value="Unassembled WGS sequence"/>
</dbReference>
<accession>A0A063CJK7</accession>
<evidence type="ECO:0000313" key="10">
    <source>
        <dbReference type="EMBL" id="PGO27813.1"/>
    </source>
</evidence>
<evidence type="ECO:0000313" key="8">
    <source>
        <dbReference type="EMBL" id="PFN24432.1"/>
    </source>
</evidence>
<organism evidence="1 11">
    <name type="scientific">Bacillus cereus</name>
    <dbReference type="NCBI Taxonomy" id="1396"/>
    <lineage>
        <taxon>Bacteria</taxon>
        <taxon>Bacillati</taxon>
        <taxon>Bacillota</taxon>
        <taxon>Bacilli</taxon>
        <taxon>Bacillales</taxon>
        <taxon>Bacillaceae</taxon>
        <taxon>Bacillus</taxon>
        <taxon>Bacillus cereus group</taxon>
    </lineage>
</organism>
<dbReference type="EMBL" id="NVDG01000009">
    <property type="protein sequence ID" value="PFU46415.1"/>
    <property type="molecule type" value="Genomic_DNA"/>
</dbReference>
<reference evidence="15 16" key="5">
    <citation type="submission" date="2017-09" db="EMBL/GenBank/DDBJ databases">
        <title>Large-scale bioinformatics analysis of Bacillus genomes uncovers conserved roles of natural products in bacterial physiology.</title>
        <authorList>
            <consortium name="Agbiome Team Llc"/>
            <person name="Bleich R.M."/>
            <person name="Grubbs K.J."/>
            <person name="Santa Maria K.C."/>
            <person name="Allen S.E."/>
            <person name="Farag S."/>
            <person name="Shank E.A."/>
            <person name="Bowers A."/>
        </authorList>
    </citation>
    <scope>NUCLEOTIDE SEQUENCE [LARGE SCALE GENOMIC DNA]</scope>
    <source>
        <strain evidence="4 17">AFS010695</strain>
        <strain evidence="7 15">AFS022681</strain>
        <strain evidence="5 16">AFS025165</strain>
        <strain evidence="10 18">AFS050027</strain>
        <strain evidence="9 19">AFS061806</strain>
        <strain evidence="8 20">AFS076905</strain>
    </source>
</reference>
<dbReference type="OrthoDB" id="2937157at2"/>
<evidence type="ECO:0000313" key="19">
    <source>
        <dbReference type="Proteomes" id="UP000224076"/>
    </source>
</evidence>
<dbReference type="Proteomes" id="UP000186535">
    <property type="component" value="Unassembled WGS sequence"/>
</dbReference>
<dbReference type="EMBL" id="LCYI01000050">
    <property type="protein sequence ID" value="KLA25070.1"/>
    <property type="molecule type" value="Genomic_DNA"/>
</dbReference>
<dbReference type="Proteomes" id="UP000035214">
    <property type="component" value="Unassembled WGS sequence"/>
</dbReference>
<evidence type="ECO:0000313" key="2">
    <source>
        <dbReference type="EMBL" id="KZD34780.1"/>
    </source>
</evidence>
<dbReference type="KEGG" id="bcef:BcrFT9_03119"/>
<evidence type="ECO:0000313" key="7">
    <source>
        <dbReference type="EMBL" id="PFE19710.1"/>
    </source>
</evidence>
<sequence length="66" mass="7502">MAGTTLVLKEENLVVLENVEKSVYEELQHKTGEENCTCAVNESVVHLGKVSSVLWNEDEIDWEYGY</sequence>
<evidence type="ECO:0000313" key="5">
    <source>
        <dbReference type="EMBL" id="PFC71669.1"/>
    </source>
</evidence>
<dbReference type="EMBL" id="NUYN01000024">
    <property type="protein sequence ID" value="PFN24432.1"/>
    <property type="molecule type" value="Genomic_DNA"/>
</dbReference>
<dbReference type="Proteomes" id="UP000076501">
    <property type="component" value="Unassembled WGS sequence"/>
</dbReference>
<evidence type="ECO:0000313" key="20">
    <source>
        <dbReference type="Proteomes" id="UP000225182"/>
    </source>
</evidence>
<evidence type="ECO:0000313" key="6">
    <source>
        <dbReference type="EMBL" id="PFD19083.1"/>
    </source>
</evidence>
<evidence type="ECO:0000313" key="12">
    <source>
        <dbReference type="Proteomes" id="UP000076501"/>
    </source>
</evidence>
<dbReference type="Proteomes" id="UP000220635">
    <property type="component" value="Unassembled WGS sequence"/>
</dbReference>
<evidence type="ECO:0000313" key="17">
    <source>
        <dbReference type="Proteomes" id="UP000220635"/>
    </source>
</evidence>
<gene>
    <name evidence="1" type="ORF">B4077_5067</name>
    <name evidence="2" type="ORF">B4082_3074</name>
    <name evidence="3" type="ORF">BJR07_07785</name>
    <name evidence="6" type="ORF">CN263_22365</name>
    <name evidence="5" type="ORF">CN290_20265</name>
    <name evidence="7" type="ORF">CN307_03270</name>
    <name evidence="4" type="ORF">CN425_10680</name>
    <name evidence="10" type="ORF">CN984_16745</name>
    <name evidence="8" type="ORF">COJ50_15700</name>
    <name evidence="9" type="ORF">COK86_03545</name>
</gene>
<dbReference type="GeneID" id="301196527"/>
<dbReference type="EMBL" id="NUIL01000018">
    <property type="protein sequence ID" value="PGO27813.1"/>
    <property type="molecule type" value="Genomic_DNA"/>
</dbReference>
<reference evidence="2 12" key="2">
    <citation type="submission" date="2015-09" db="EMBL/GenBank/DDBJ databases">
        <title>Bacillus cereus food isolates.</title>
        <authorList>
            <person name="Boekhorst J."/>
        </authorList>
    </citation>
    <scope>NUCLEOTIDE SEQUENCE [LARGE SCALE GENOMIC DNA]</scope>
    <source>
        <strain evidence="2 12">B4082</strain>
    </source>
</reference>
<evidence type="ECO:0000313" key="11">
    <source>
        <dbReference type="Proteomes" id="UP000035214"/>
    </source>
</evidence>
<comment type="caution">
    <text evidence="1">The sequence shown here is derived from an EMBL/GenBank/DDBJ whole genome shotgun (WGS) entry which is preliminary data.</text>
</comment>
<dbReference type="PATRIC" id="fig|1396.419.peg.1135"/>
<dbReference type="Proteomes" id="UP000225182">
    <property type="component" value="Unassembled WGS sequence"/>
</dbReference>
<evidence type="ECO:0000313" key="14">
    <source>
        <dbReference type="Proteomes" id="UP000219743"/>
    </source>
</evidence>
<proteinExistence type="predicted"/>
<name>A0A063CJK7_BACCE</name>
<dbReference type="Proteomes" id="UP000220226">
    <property type="component" value="Unassembled WGS sequence"/>
</dbReference>